<feature type="region of interest" description="Disordered" evidence="1">
    <location>
        <begin position="1"/>
        <end position="37"/>
    </location>
</feature>
<evidence type="ECO:0000313" key="3">
    <source>
        <dbReference type="Proteomes" id="UP001381693"/>
    </source>
</evidence>
<feature type="compositionally biased region" description="Basic residues" evidence="1">
    <location>
        <begin position="21"/>
        <end position="37"/>
    </location>
</feature>
<evidence type="ECO:0000313" key="2">
    <source>
        <dbReference type="EMBL" id="KAK7063087.1"/>
    </source>
</evidence>
<comment type="caution">
    <text evidence="2">The sequence shown here is derived from an EMBL/GenBank/DDBJ whole genome shotgun (WGS) entry which is preliminary data.</text>
</comment>
<dbReference type="Proteomes" id="UP001381693">
    <property type="component" value="Unassembled WGS sequence"/>
</dbReference>
<protein>
    <submittedName>
        <fullName evidence="2">Uncharacterized protein</fullName>
    </submittedName>
</protein>
<feature type="non-terminal residue" evidence="2">
    <location>
        <position position="66"/>
    </location>
</feature>
<keyword evidence="3" id="KW-1185">Reference proteome</keyword>
<name>A0AAN8ZXY2_HALRR</name>
<dbReference type="EMBL" id="JAXCGZ010020953">
    <property type="protein sequence ID" value="KAK7063087.1"/>
    <property type="molecule type" value="Genomic_DNA"/>
</dbReference>
<accession>A0AAN8ZXY2</accession>
<organism evidence="2 3">
    <name type="scientific">Halocaridina rubra</name>
    <name type="common">Hawaiian red shrimp</name>
    <dbReference type="NCBI Taxonomy" id="373956"/>
    <lineage>
        <taxon>Eukaryota</taxon>
        <taxon>Metazoa</taxon>
        <taxon>Ecdysozoa</taxon>
        <taxon>Arthropoda</taxon>
        <taxon>Crustacea</taxon>
        <taxon>Multicrustacea</taxon>
        <taxon>Malacostraca</taxon>
        <taxon>Eumalacostraca</taxon>
        <taxon>Eucarida</taxon>
        <taxon>Decapoda</taxon>
        <taxon>Pleocyemata</taxon>
        <taxon>Caridea</taxon>
        <taxon>Atyoidea</taxon>
        <taxon>Atyidae</taxon>
        <taxon>Halocaridina</taxon>
    </lineage>
</organism>
<evidence type="ECO:0000256" key="1">
    <source>
        <dbReference type="SAM" id="MobiDB-lite"/>
    </source>
</evidence>
<feature type="non-terminal residue" evidence="2">
    <location>
        <position position="1"/>
    </location>
</feature>
<gene>
    <name evidence="2" type="ORF">SK128_022117</name>
</gene>
<reference evidence="2 3" key="1">
    <citation type="submission" date="2023-11" db="EMBL/GenBank/DDBJ databases">
        <title>Halocaridina rubra genome assembly.</title>
        <authorList>
            <person name="Smith C."/>
        </authorList>
    </citation>
    <scope>NUCLEOTIDE SEQUENCE [LARGE SCALE GENOMIC DNA]</scope>
    <source>
        <strain evidence="2">EP-1</strain>
        <tissue evidence="2">Whole</tissue>
    </source>
</reference>
<proteinExistence type="predicted"/>
<feature type="compositionally biased region" description="Basic and acidic residues" evidence="1">
    <location>
        <begin position="1"/>
        <end position="20"/>
    </location>
</feature>
<sequence length="66" mass="8071">MKRGERDMTNMNIRKEEKETKKNKRGMRRTKASKKHYRGLRGKGYAYMRRIKRTKNERGVKNNIEK</sequence>
<dbReference type="AlphaFoldDB" id="A0AAN8ZXY2"/>